<dbReference type="EMBL" id="CADIKB010000062">
    <property type="protein sequence ID" value="CAB3739736.1"/>
    <property type="molecule type" value="Genomic_DNA"/>
</dbReference>
<accession>A0A6J5CL20</accession>
<dbReference type="Proteomes" id="UP000494249">
    <property type="component" value="Unassembled WGS sequence"/>
</dbReference>
<dbReference type="InterPro" id="IPR021519">
    <property type="entry name" value="DUF3182"/>
</dbReference>
<organism evidence="1 2">
    <name type="scientific">Paraburkholderia phenoliruptrix</name>
    <dbReference type="NCBI Taxonomy" id="252970"/>
    <lineage>
        <taxon>Bacteria</taxon>
        <taxon>Pseudomonadati</taxon>
        <taxon>Pseudomonadota</taxon>
        <taxon>Betaproteobacteria</taxon>
        <taxon>Burkholderiales</taxon>
        <taxon>Burkholderiaceae</taxon>
        <taxon>Paraburkholderia</taxon>
    </lineage>
</organism>
<name>A0A6J5CL20_9BURK</name>
<reference evidence="1 2" key="1">
    <citation type="submission" date="2020-04" db="EMBL/GenBank/DDBJ databases">
        <authorList>
            <person name="De Canck E."/>
        </authorList>
    </citation>
    <scope>NUCLEOTIDE SEQUENCE [LARGE SCALE GENOMIC DNA]</scope>
    <source>
        <strain evidence="1 2">LMG 22037</strain>
    </source>
</reference>
<sequence length="279" mass="30250">MEPSALSPAAIPPLPVVLVHLEECSTARAGHEVGTLRELARQIAEVKGTRVTGEFDPTLTDAAHRCLVPDHTLTLTEAHRLGLRSVCDLFGGVVPFPFVATKLIAHPLTEDARLAPPGWSRAFGEHTASLVLPGYSAFSHDDACNAARRLWRDGPARIKRPSGIGGAGQLLVGNRDELETELAALGEQALRTEGIVVERNLDPIETLSVGQVTLDEQIGRDREKHSLRFVPARVDASAMHPRNLPCNVGPETFYHIPSRMAASRRVTFAWQLDSGVCYG</sequence>
<proteinExistence type="predicted"/>
<evidence type="ECO:0008006" key="3">
    <source>
        <dbReference type="Google" id="ProtNLM"/>
    </source>
</evidence>
<evidence type="ECO:0000313" key="1">
    <source>
        <dbReference type="EMBL" id="CAB3739736.1"/>
    </source>
</evidence>
<gene>
    <name evidence="1" type="ORF">LMG22037_06323</name>
</gene>
<protein>
    <recommendedName>
        <fullName evidence="3">Biotin carboxylase</fullName>
    </recommendedName>
</protein>
<dbReference type="Pfam" id="PF11379">
    <property type="entry name" value="DUF3182"/>
    <property type="match status" value="1"/>
</dbReference>
<evidence type="ECO:0000313" key="2">
    <source>
        <dbReference type="Proteomes" id="UP000494249"/>
    </source>
</evidence>
<dbReference type="AlphaFoldDB" id="A0A6J5CL20"/>
<dbReference type="SUPFAM" id="SSF56059">
    <property type="entry name" value="Glutathione synthetase ATP-binding domain-like"/>
    <property type="match status" value="1"/>
</dbReference>